<dbReference type="OrthoDB" id="9770450at2"/>
<dbReference type="InterPro" id="IPR006429">
    <property type="entry name" value="Phage_lambda_portal"/>
</dbReference>
<feature type="region of interest" description="Disordered" evidence="1">
    <location>
        <begin position="468"/>
        <end position="517"/>
    </location>
</feature>
<name>A0A1H8JM38_9RHOB</name>
<dbReference type="STRING" id="1077947.SAMN05216227_102612"/>
<dbReference type="Proteomes" id="UP000183002">
    <property type="component" value="Unassembled WGS sequence"/>
</dbReference>
<organism evidence="2 3">
    <name type="scientific">Pseudorhodobacter antarcticus</name>
    <dbReference type="NCBI Taxonomy" id="1077947"/>
    <lineage>
        <taxon>Bacteria</taxon>
        <taxon>Pseudomonadati</taxon>
        <taxon>Pseudomonadota</taxon>
        <taxon>Alphaproteobacteria</taxon>
        <taxon>Rhodobacterales</taxon>
        <taxon>Paracoccaceae</taxon>
        <taxon>Pseudorhodobacter</taxon>
    </lineage>
</organism>
<dbReference type="GO" id="GO:0019068">
    <property type="term" value="P:virion assembly"/>
    <property type="evidence" value="ECO:0007669"/>
    <property type="project" value="InterPro"/>
</dbReference>
<dbReference type="EMBL" id="FOCO01000026">
    <property type="protein sequence ID" value="SEN81732.1"/>
    <property type="molecule type" value="Genomic_DNA"/>
</dbReference>
<feature type="compositionally biased region" description="Gly residues" evidence="1">
    <location>
        <begin position="491"/>
        <end position="500"/>
    </location>
</feature>
<dbReference type="AlphaFoldDB" id="A0A1H8JM38"/>
<dbReference type="Pfam" id="PF05136">
    <property type="entry name" value="Phage_portal_2"/>
    <property type="match status" value="1"/>
</dbReference>
<accession>A0A1H8JM38</accession>
<evidence type="ECO:0000313" key="3">
    <source>
        <dbReference type="Proteomes" id="UP000183002"/>
    </source>
</evidence>
<gene>
    <name evidence="2" type="ORF">SAMN05216227_102612</name>
</gene>
<protein>
    <submittedName>
        <fullName evidence="2">Phage portal protein, lambda family</fullName>
    </submittedName>
</protein>
<keyword evidence="3" id="KW-1185">Reference proteome</keyword>
<proteinExistence type="predicted"/>
<sequence>MGWLDGFRRRGTGGPKDVRGRLEGAMSQRRLRGWQPPLENINSLVASGGPRLLARSRELVVTNGYAANACEAFASNLVGDGIKPSSLIEDPALRDQVQRLWLAWTDEADADGLTDFYGLQAMVAREMFVAGECFVRMRPRRSEDGLLVPIQLQLLQSEMLPFEKTEVAANGNPIRCGIEFDLIGRRVAYHFRRRHPGDSTDQTLPVPLTTRVPAEDVLHIYRPIDAGQIRGLPHMAPAMVRLFLLDQYDDAELDRKKTAAMFAGFITKTAPEEQLMGEIEATDDSGATVSLEPGTLQVLLPGEDVKFSSPADVGGGYEAFQYRTLLSVSASLGLPYHLVTGDVRQANYSSLRAELVEFRRRVEQLQHGVVAHQLCRRVWARWLETAVLSGALDLPDYAGSPARYRAVNWIPPRWDWVDPLKDIQAQVLAMEAGIVSRRKVVEATGYDVEEIDRENAADAARVKALGLQYRTSPGETQGARATPATRPNPGKGNGDGNGNDGDGDDGATASDPATQQE</sequence>
<evidence type="ECO:0000313" key="2">
    <source>
        <dbReference type="EMBL" id="SEN81732.1"/>
    </source>
</evidence>
<dbReference type="NCBIfam" id="TIGR01539">
    <property type="entry name" value="portal_lambda"/>
    <property type="match status" value="1"/>
</dbReference>
<reference evidence="2 3" key="1">
    <citation type="submission" date="2016-10" db="EMBL/GenBank/DDBJ databases">
        <authorList>
            <person name="de Groot N.N."/>
        </authorList>
    </citation>
    <scope>NUCLEOTIDE SEQUENCE [LARGE SCALE GENOMIC DNA]</scope>
    <source>
        <strain evidence="2 3">CGMCC 1.10836</strain>
    </source>
</reference>
<dbReference type="RefSeq" id="WP_050519544.1">
    <property type="nucleotide sequence ID" value="NZ_FOCO01000026.1"/>
</dbReference>
<evidence type="ECO:0000256" key="1">
    <source>
        <dbReference type="SAM" id="MobiDB-lite"/>
    </source>
</evidence>
<dbReference type="GO" id="GO:0005198">
    <property type="term" value="F:structural molecule activity"/>
    <property type="evidence" value="ECO:0007669"/>
    <property type="project" value="InterPro"/>
</dbReference>